<keyword evidence="2" id="KW-0812">Transmembrane</keyword>
<dbReference type="RefSeq" id="WP_043608764.1">
    <property type="nucleotide sequence ID" value="NZ_AXCY01000099.1"/>
</dbReference>
<feature type="compositionally biased region" description="Pro residues" evidence="1">
    <location>
        <begin position="847"/>
        <end position="858"/>
    </location>
</feature>
<dbReference type="InterPro" id="IPR013783">
    <property type="entry name" value="Ig-like_fold"/>
</dbReference>
<sequence>MTGPARRTGAVLAAVLAVLTSLVPVSARPAAATTHDDALPVTVEVTRVAPQVLRPGQDLSVQVTVRNTGSTPVAEPRVVLGLDRRGFISRSALDRWRGAGPDGAAGTPVAEVDLGVPLAAGATATATVTLPATSVGLRRGETSWGPRGISAQVVDVTEPARTRLGIARTFALWYPVEEVTATRLTVLVPLVGPPVSAHDDAWARELDALTSGGRLAAVLDATAGQPDVSWALDPWLVDVGAAADAAADDAGTDEDGATDEGDGSAGGTGEGTGDGTGDGTTGGTQDDAADPGAAGADGPDAAAEPDATGAEGEGAQDPSTGADGADQGTDDGPDQGTSDGTDEGTGEGTDEGSGGVDPSDDAPGGAGSSASDPLVSDSVTAWVERLLAATTDRDLHVLPYLDADVSALAHAADTRRVAVAQELAQDVLERSALPDGAQTSVMWPTDPLPDLATAAFASRAGARALVVGPGELAWPSVLTYTPSGRTTVETSAGEVTVLVPDERLSTALATGAFIDADDVTDQAPLTPATAAQSVLAELAVVTRERPSDARHLLATAPRDWHPDVEVARAQLAALAAAPWVRTDPVSALVGGEDTGVDRGTLPERDVDDDEVSPAELATVDEALAARRRLAALVDDPATLLGDTELELVAPAGAAWRSDPQGRADAVEATVAATDALRGTVRVVPGSTTNILATSGGLRVRVRNDLAQDATVVIELRPADFRLRPDGAVTVTVPAGDEASAWVPVHAIQSADIDVVVQLSTTGGEVVDESTVQVRVRAEWEGIGTAVLGALLALGVVVGVVRTIRRGRTGRRAEPQLTAGPDALSPEAIDDATSPAPDDDVATDPTDPSSPPPPAPSAPSAPDATRTSARGAG</sequence>
<reference evidence="4 5" key="1">
    <citation type="submission" date="2013-08" db="EMBL/GenBank/DDBJ databases">
        <title>Genome sequencing of Cellulomonas carbonis T26.</title>
        <authorList>
            <person name="Chen F."/>
            <person name="Li Y."/>
            <person name="Wang G."/>
        </authorList>
    </citation>
    <scope>NUCLEOTIDE SEQUENCE [LARGE SCALE GENOMIC DNA]</scope>
    <source>
        <strain evidence="4 5">T26</strain>
    </source>
</reference>
<keyword evidence="2" id="KW-0472">Membrane</keyword>
<organism evidence="4 5">
    <name type="scientific">Cellulomonas carbonis T26</name>
    <dbReference type="NCBI Taxonomy" id="947969"/>
    <lineage>
        <taxon>Bacteria</taxon>
        <taxon>Bacillati</taxon>
        <taxon>Actinomycetota</taxon>
        <taxon>Actinomycetes</taxon>
        <taxon>Micrococcales</taxon>
        <taxon>Cellulomonadaceae</taxon>
        <taxon>Cellulomonas</taxon>
    </lineage>
</organism>
<evidence type="ECO:0000256" key="1">
    <source>
        <dbReference type="SAM" id="MobiDB-lite"/>
    </source>
</evidence>
<gene>
    <name evidence="4" type="ORF">N868_01095</name>
</gene>
<dbReference type="Proteomes" id="UP000029839">
    <property type="component" value="Unassembled WGS sequence"/>
</dbReference>
<reference evidence="4 5" key="2">
    <citation type="journal article" date="2015" name="Stand. Genomic Sci.">
        <title>Draft genome sequence of Cellulomonas carbonis T26(T) and comparative analysis of six Cellulomonas genomes.</title>
        <authorList>
            <person name="Zhuang W."/>
            <person name="Zhang S."/>
            <person name="Xia X."/>
            <person name="Wang G."/>
        </authorList>
    </citation>
    <scope>NUCLEOTIDE SEQUENCE [LARGE SCALE GENOMIC DNA]</scope>
    <source>
        <strain evidence="4 5">T26</strain>
    </source>
</reference>
<feature type="compositionally biased region" description="Low complexity" evidence="1">
    <location>
        <begin position="859"/>
        <end position="872"/>
    </location>
</feature>
<feature type="chain" id="PRO_5039342562" evidence="3">
    <location>
        <begin position="28"/>
        <end position="872"/>
    </location>
</feature>
<feature type="region of interest" description="Disordered" evidence="1">
    <location>
        <begin position="590"/>
        <end position="612"/>
    </location>
</feature>
<evidence type="ECO:0000256" key="3">
    <source>
        <dbReference type="SAM" id="SignalP"/>
    </source>
</evidence>
<keyword evidence="5" id="KW-1185">Reference proteome</keyword>
<protein>
    <submittedName>
        <fullName evidence="4">Uncharacterized protein</fullName>
    </submittedName>
</protein>
<feature type="region of interest" description="Disordered" evidence="1">
    <location>
        <begin position="810"/>
        <end position="872"/>
    </location>
</feature>
<feature type="compositionally biased region" description="Acidic residues" evidence="1">
    <location>
        <begin position="340"/>
        <end position="350"/>
    </location>
</feature>
<keyword evidence="3" id="KW-0732">Signal</keyword>
<feature type="transmembrane region" description="Helical" evidence="2">
    <location>
        <begin position="782"/>
        <end position="803"/>
    </location>
</feature>
<dbReference type="EMBL" id="AXCY01000099">
    <property type="protein sequence ID" value="KGM09405.1"/>
    <property type="molecule type" value="Genomic_DNA"/>
</dbReference>
<keyword evidence="2" id="KW-1133">Transmembrane helix</keyword>
<feature type="signal peptide" evidence="3">
    <location>
        <begin position="1"/>
        <end position="27"/>
    </location>
</feature>
<dbReference type="InterPro" id="IPR046112">
    <property type="entry name" value="DUF6049"/>
</dbReference>
<evidence type="ECO:0000313" key="4">
    <source>
        <dbReference type="EMBL" id="KGM09405.1"/>
    </source>
</evidence>
<evidence type="ECO:0000313" key="5">
    <source>
        <dbReference type="Proteomes" id="UP000029839"/>
    </source>
</evidence>
<dbReference type="AlphaFoldDB" id="A0A0A0BNA9"/>
<accession>A0A0A0BNA9</accession>
<proteinExistence type="predicted"/>
<feature type="region of interest" description="Disordered" evidence="1">
    <location>
        <begin position="246"/>
        <end position="374"/>
    </location>
</feature>
<dbReference type="Gene3D" id="2.60.40.10">
    <property type="entry name" value="Immunoglobulins"/>
    <property type="match status" value="1"/>
</dbReference>
<name>A0A0A0BNA9_9CELL</name>
<dbReference type="GO" id="GO:0005975">
    <property type="term" value="P:carbohydrate metabolic process"/>
    <property type="evidence" value="ECO:0007669"/>
    <property type="project" value="UniProtKB-ARBA"/>
</dbReference>
<dbReference type="Pfam" id="PF19516">
    <property type="entry name" value="DUF6049"/>
    <property type="match status" value="1"/>
</dbReference>
<feature type="compositionally biased region" description="Low complexity" evidence="1">
    <location>
        <begin position="283"/>
        <end position="327"/>
    </location>
</feature>
<feature type="compositionally biased region" description="Acidic residues" evidence="1">
    <location>
        <begin position="246"/>
        <end position="262"/>
    </location>
</feature>
<dbReference type="OrthoDB" id="3267347at2"/>
<comment type="caution">
    <text evidence="4">The sequence shown here is derived from an EMBL/GenBank/DDBJ whole genome shotgun (WGS) entry which is preliminary data.</text>
</comment>
<evidence type="ECO:0000256" key="2">
    <source>
        <dbReference type="SAM" id="Phobius"/>
    </source>
</evidence>
<feature type="compositionally biased region" description="Gly residues" evidence="1">
    <location>
        <begin position="263"/>
        <end position="282"/>
    </location>
</feature>